<dbReference type="GO" id="GO:0008757">
    <property type="term" value="F:S-adenosylmethionine-dependent methyltransferase activity"/>
    <property type="evidence" value="ECO:0007669"/>
    <property type="project" value="InterPro"/>
</dbReference>
<dbReference type="CDD" id="cd02440">
    <property type="entry name" value="AdoMet_MTases"/>
    <property type="match status" value="1"/>
</dbReference>
<dbReference type="InterPro" id="IPR029063">
    <property type="entry name" value="SAM-dependent_MTases_sf"/>
</dbReference>
<dbReference type="EMBL" id="RJJQ01000001">
    <property type="protein sequence ID" value="RNI25324.1"/>
    <property type="molecule type" value="Genomic_DNA"/>
</dbReference>
<keyword evidence="4" id="KW-1185">Reference proteome</keyword>
<protein>
    <submittedName>
        <fullName evidence="3">Class I SAM-dependent methyltransferase</fullName>
    </submittedName>
</protein>
<feature type="domain" description="Methyltransferase type 11" evidence="2">
    <location>
        <begin position="58"/>
        <end position="150"/>
    </location>
</feature>
<comment type="caution">
    <text evidence="3">The sequence shown here is derived from an EMBL/GenBank/DDBJ whole genome shotgun (WGS) entry which is preliminary data.</text>
</comment>
<reference evidence="3 4" key="1">
    <citation type="submission" date="2018-11" db="EMBL/GenBank/DDBJ databases">
        <title>Draft genome of Simplicispira Flexivirga sp. BO-16.</title>
        <authorList>
            <person name="Im W.T."/>
        </authorList>
    </citation>
    <scope>NUCLEOTIDE SEQUENCE [LARGE SCALE GENOMIC DNA]</scope>
    <source>
        <strain evidence="3 4">BO-16</strain>
    </source>
</reference>
<dbReference type="OrthoDB" id="7032234at2"/>
<evidence type="ECO:0000313" key="3">
    <source>
        <dbReference type="EMBL" id="RNI25324.1"/>
    </source>
</evidence>
<dbReference type="InterPro" id="IPR050447">
    <property type="entry name" value="Erg6_SMT_methyltransf"/>
</dbReference>
<dbReference type="PANTHER" id="PTHR44068">
    <property type="entry name" value="ZGC:194242"/>
    <property type="match status" value="1"/>
</dbReference>
<keyword evidence="1 3" id="KW-0808">Transferase</keyword>
<dbReference type="Gene3D" id="3.40.50.150">
    <property type="entry name" value="Vaccinia Virus protein VP39"/>
    <property type="match status" value="1"/>
</dbReference>
<proteinExistence type="predicted"/>
<dbReference type="InterPro" id="IPR013216">
    <property type="entry name" value="Methyltransf_11"/>
</dbReference>
<dbReference type="SUPFAM" id="SSF53335">
    <property type="entry name" value="S-adenosyl-L-methionine-dependent methyltransferases"/>
    <property type="match status" value="1"/>
</dbReference>
<dbReference type="Pfam" id="PF08241">
    <property type="entry name" value="Methyltransf_11"/>
    <property type="match status" value="1"/>
</dbReference>
<gene>
    <name evidence="3" type="ORF">EFY87_01445</name>
</gene>
<dbReference type="AlphaFoldDB" id="A0A3M9MIJ4"/>
<evidence type="ECO:0000313" key="4">
    <source>
        <dbReference type="Proteomes" id="UP000271678"/>
    </source>
</evidence>
<dbReference type="GO" id="GO:0032259">
    <property type="term" value="P:methylation"/>
    <property type="evidence" value="ECO:0007669"/>
    <property type="project" value="UniProtKB-KW"/>
</dbReference>
<dbReference type="RefSeq" id="WP_123269516.1">
    <property type="nucleotide sequence ID" value="NZ_RJJQ01000001.1"/>
</dbReference>
<name>A0A3M9MIJ4_9MICO</name>
<evidence type="ECO:0000256" key="1">
    <source>
        <dbReference type="ARBA" id="ARBA00022679"/>
    </source>
</evidence>
<accession>A0A3M9MIJ4</accession>
<keyword evidence="3" id="KW-0489">Methyltransferase</keyword>
<organism evidence="3 4">
    <name type="scientific">Flexivirga caeni</name>
    <dbReference type="NCBI Taxonomy" id="2294115"/>
    <lineage>
        <taxon>Bacteria</taxon>
        <taxon>Bacillati</taxon>
        <taxon>Actinomycetota</taxon>
        <taxon>Actinomycetes</taxon>
        <taxon>Micrococcales</taxon>
        <taxon>Dermacoccaceae</taxon>
        <taxon>Flexivirga</taxon>
    </lineage>
</organism>
<evidence type="ECO:0000259" key="2">
    <source>
        <dbReference type="Pfam" id="PF08241"/>
    </source>
</evidence>
<sequence length="196" mass="20560">MIDSNFDEGYLRWRRSDSHAALFGGGMPPEIAPFSFVPLSGMREVGRMLQLRPGDTLVDLGCGRGGPGLWLAAQSGARLIGVDSSTVAIADARSRRTSFANVAADFLVCDVAAAGLPSGSADAVVSIDVLQLVEDPRALVAEAARVLRLGAASSSPRGRGMTMRRPASREACAPCWSPQDCASTSLQDDLPGWSVN</sequence>
<dbReference type="Proteomes" id="UP000271678">
    <property type="component" value="Unassembled WGS sequence"/>
</dbReference>
<dbReference type="PANTHER" id="PTHR44068:SF11">
    <property type="entry name" value="GERANYL DIPHOSPHATE 2-C-METHYLTRANSFERASE"/>
    <property type="match status" value="1"/>
</dbReference>